<evidence type="ECO:0000313" key="2">
    <source>
        <dbReference type="EMBL" id="NIK86954.1"/>
    </source>
</evidence>
<accession>A0A846MU40</accession>
<dbReference type="Proteomes" id="UP000570514">
    <property type="component" value="Unassembled WGS sequence"/>
</dbReference>
<name>A0A846MU40_9PROT</name>
<gene>
    <name evidence="2" type="ORF">FHS83_000272</name>
</gene>
<dbReference type="EMBL" id="JAASRM010000001">
    <property type="protein sequence ID" value="NIK86954.1"/>
    <property type="molecule type" value="Genomic_DNA"/>
</dbReference>
<evidence type="ECO:0000313" key="3">
    <source>
        <dbReference type="Proteomes" id="UP000570514"/>
    </source>
</evidence>
<proteinExistence type="predicted"/>
<organism evidence="2 3">
    <name type="scientific">Rhizomicrobium palustre</name>
    <dbReference type="NCBI Taxonomy" id="189966"/>
    <lineage>
        <taxon>Bacteria</taxon>
        <taxon>Pseudomonadati</taxon>
        <taxon>Pseudomonadota</taxon>
        <taxon>Alphaproteobacteria</taxon>
        <taxon>Micropepsales</taxon>
        <taxon>Micropepsaceae</taxon>
        <taxon>Rhizomicrobium</taxon>
    </lineage>
</organism>
<evidence type="ECO:0000256" key="1">
    <source>
        <dbReference type="SAM" id="SignalP"/>
    </source>
</evidence>
<reference evidence="2 3" key="1">
    <citation type="submission" date="2020-03" db="EMBL/GenBank/DDBJ databases">
        <title>Genomic Encyclopedia of Type Strains, Phase IV (KMG-IV): sequencing the most valuable type-strain genomes for metagenomic binning, comparative biology and taxonomic classification.</title>
        <authorList>
            <person name="Goeker M."/>
        </authorList>
    </citation>
    <scope>NUCLEOTIDE SEQUENCE [LARGE SCALE GENOMIC DNA]</scope>
    <source>
        <strain evidence="2 3">DSM 19867</strain>
    </source>
</reference>
<evidence type="ECO:0008006" key="4">
    <source>
        <dbReference type="Google" id="ProtNLM"/>
    </source>
</evidence>
<feature type="chain" id="PRO_5032574736" description="DUF2147 domain-containing protein" evidence="1">
    <location>
        <begin position="22"/>
        <end position="86"/>
    </location>
</feature>
<keyword evidence="1" id="KW-0732">Signal</keyword>
<sequence length="86" mass="9203">MKRILTAALLALSALAFPAMAEETPAPGVITCWYNDNGKLTGVTPASTSEHVNYLYNTGRGGDQAWAYAVHGAKTEDCPARRPPVR</sequence>
<protein>
    <recommendedName>
        <fullName evidence="4">DUF2147 domain-containing protein</fullName>
    </recommendedName>
</protein>
<dbReference type="AlphaFoldDB" id="A0A846MU40"/>
<comment type="caution">
    <text evidence="2">The sequence shown here is derived from an EMBL/GenBank/DDBJ whole genome shotgun (WGS) entry which is preliminary data.</text>
</comment>
<feature type="signal peptide" evidence="1">
    <location>
        <begin position="1"/>
        <end position="21"/>
    </location>
</feature>
<keyword evidence="3" id="KW-1185">Reference proteome</keyword>
<dbReference type="RefSeq" id="WP_167080109.1">
    <property type="nucleotide sequence ID" value="NZ_BAAADC010000001.1"/>
</dbReference>